<name>B9SQ85_RICCO</name>
<keyword evidence="1" id="KW-0732">Signal</keyword>
<reference evidence="3" key="1">
    <citation type="journal article" date="2010" name="Nat. Biotechnol.">
        <title>Draft genome sequence of the oilseed species Ricinus communis.</title>
        <authorList>
            <person name="Chan A.P."/>
            <person name="Crabtree J."/>
            <person name="Zhao Q."/>
            <person name="Lorenzi H."/>
            <person name="Orvis J."/>
            <person name="Puiu D."/>
            <person name="Melake-Berhan A."/>
            <person name="Jones K.M."/>
            <person name="Redman J."/>
            <person name="Chen G."/>
            <person name="Cahoon E.B."/>
            <person name="Gedil M."/>
            <person name="Stanke M."/>
            <person name="Haas B.J."/>
            <person name="Wortman J.R."/>
            <person name="Fraser-Liggett C.M."/>
            <person name="Ravel J."/>
            <person name="Rabinowicz P.D."/>
        </authorList>
    </citation>
    <scope>NUCLEOTIDE SEQUENCE [LARGE SCALE GENOMIC DNA]</scope>
    <source>
        <strain evidence="3">cv. Hale</strain>
    </source>
</reference>
<feature type="chain" id="PRO_5002889565" evidence="1">
    <location>
        <begin position="24"/>
        <end position="194"/>
    </location>
</feature>
<evidence type="ECO:0000313" key="3">
    <source>
        <dbReference type="Proteomes" id="UP000008311"/>
    </source>
</evidence>
<proteinExistence type="predicted"/>
<sequence>MGLSLAFGILMTISFFTIIAGHAVDVQDFPWQEVSRSGTKHHYSADPGNGGYEYVGTVYPFNDRIHFRGECFQQNTAYLKESPYSLWNRVVIEARSAKSWACTDYYEFKVGDQSLGTKSISIGLLSRDFEIYNLDKELWERIRAQGVAIYIYRENGVSKEAEVQPLLTGGASNAEFLKKQMELPLKMKNVKRAK</sequence>
<evidence type="ECO:0000313" key="2">
    <source>
        <dbReference type="EMBL" id="EEF34245.1"/>
    </source>
</evidence>
<dbReference type="EMBL" id="EQ974079">
    <property type="protein sequence ID" value="EEF34245.1"/>
    <property type="molecule type" value="Genomic_DNA"/>
</dbReference>
<protein>
    <submittedName>
        <fullName evidence="2">Uncharacterized protein</fullName>
    </submittedName>
</protein>
<dbReference type="Proteomes" id="UP000008311">
    <property type="component" value="Unassembled WGS sequence"/>
</dbReference>
<dbReference type="OrthoDB" id="10564940at2759"/>
<feature type="signal peptide" evidence="1">
    <location>
        <begin position="1"/>
        <end position="23"/>
    </location>
</feature>
<dbReference type="AlphaFoldDB" id="B9SQ85"/>
<keyword evidence="3" id="KW-1185">Reference proteome</keyword>
<organism evidence="2 3">
    <name type="scientific">Ricinus communis</name>
    <name type="common">Castor bean</name>
    <dbReference type="NCBI Taxonomy" id="3988"/>
    <lineage>
        <taxon>Eukaryota</taxon>
        <taxon>Viridiplantae</taxon>
        <taxon>Streptophyta</taxon>
        <taxon>Embryophyta</taxon>
        <taxon>Tracheophyta</taxon>
        <taxon>Spermatophyta</taxon>
        <taxon>Magnoliopsida</taxon>
        <taxon>eudicotyledons</taxon>
        <taxon>Gunneridae</taxon>
        <taxon>Pentapetalae</taxon>
        <taxon>rosids</taxon>
        <taxon>fabids</taxon>
        <taxon>Malpighiales</taxon>
        <taxon>Euphorbiaceae</taxon>
        <taxon>Acalyphoideae</taxon>
        <taxon>Acalypheae</taxon>
        <taxon>Ricinus</taxon>
    </lineage>
</organism>
<evidence type="ECO:0000256" key="1">
    <source>
        <dbReference type="SAM" id="SignalP"/>
    </source>
</evidence>
<dbReference type="KEGG" id="rcu:8267564"/>
<dbReference type="InParanoid" id="B9SQ85"/>
<accession>B9SQ85</accession>
<gene>
    <name evidence="2" type="ORF">RCOM_1196300</name>
</gene>